<accession>A0A4Z2H5P9</accession>
<proteinExistence type="predicted"/>
<keyword evidence="1" id="KW-1133">Transmembrane helix</keyword>
<organism evidence="2 3">
    <name type="scientific">Liparis tanakae</name>
    <name type="common">Tanaka's snailfish</name>
    <dbReference type="NCBI Taxonomy" id="230148"/>
    <lineage>
        <taxon>Eukaryota</taxon>
        <taxon>Metazoa</taxon>
        <taxon>Chordata</taxon>
        <taxon>Craniata</taxon>
        <taxon>Vertebrata</taxon>
        <taxon>Euteleostomi</taxon>
        <taxon>Actinopterygii</taxon>
        <taxon>Neopterygii</taxon>
        <taxon>Teleostei</taxon>
        <taxon>Neoteleostei</taxon>
        <taxon>Acanthomorphata</taxon>
        <taxon>Eupercaria</taxon>
        <taxon>Perciformes</taxon>
        <taxon>Cottioidei</taxon>
        <taxon>Cottales</taxon>
        <taxon>Liparidae</taxon>
        <taxon>Liparis</taxon>
    </lineage>
</organism>
<evidence type="ECO:0000256" key="1">
    <source>
        <dbReference type="SAM" id="Phobius"/>
    </source>
</evidence>
<protein>
    <submittedName>
        <fullName evidence="2">Uncharacterized protein</fullName>
    </submittedName>
</protein>
<feature type="transmembrane region" description="Helical" evidence="1">
    <location>
        <begin position="28"/>
        <end position="45"/>
    </location>
</feature>
<evidence type="ECO:0000313" key="2">
    <source>
        <dbReference type="EMBL" id="TNN61056.1"/>
    </source>
</evidence>
<keyword evidence="1" id="KW-0472">Membrane</keyword>
<sequence length="75" mass="8292">MVVGVEEARAASSRAVSSCSLGSELCRSSMLCLLASFCFTSICRRRRRRRRRGKRSSCSFMPSYSCAAIRDTADS</sequence>
<comment type="caution">
    <text evidence="2">The sequence shown here is derived from an EMBL/GenBank/DDBJ whole genome shotgun (WGS) entry which is preliminary data.</text>
</comment>
<evidence type="ECO:0000313" key="3">
    <source>
        <dbReference type="Proteomes" id="UP000314294"/>
    </source>
</evidence>
<dbReference type="EMBL" id="SRLO01000322">
    <property type="protein sequence ID" value="TNN61056.1"/>
    <property type="molecule type" value="Genomic_DNA"/>
</dbReference>
<keyword evidence="3" id="KW-1185">Reference proteome</keyword>
<name>A0A4Z2H5P9_9TELE</name>
<dbReference type="Proteomes" id="UP000314294">
    <property type="component" value="Unassembled WGS sequence"/>
</dbReference>
<reference evidence="2 3" key="1">
    <citation type="submission" date="2019-03" db="EMBL/GenBank/DDBJ databases">
        <title>First draft genome of Liparis tanakae, snailfish: a comprehensive survey of snailfish specific genes.</title>
        <authorList>
            <person name="Kim W."/>
            <person name="Song I."/>
            <person name="Jeong J.-H."/>
            <person name="Kim D."/>
            <person name="Kim S."/>
            <person name="Ryu S."/>
            <person name="Song J.Y."/>
            <person name="Lee S.K."/>
        </authorList>
    </citation>
    <scope>NUCLEOTIDE SEQUENCE [LARGE SCALE GENOMIC DNA]</scope>
    <source>
        <tissue evidence="2">Muscle</tissue>
    </source>
</reference>
<dbReference type="AlphaFoldDB" id="A0A4Z2H5P9"/>
<keyword evidence="1" id="KW-0812">Transmembrane</keyword>
<gene>
    <name evidence="2" type="ORF">EYF80_028709</name>
</gene>